<evidence type="ECO:0008006" key="3">
    <source>
        <dbReference type="Google" id="ProtNLM"/>
    </source>
</evidence>
<dbReference type="Proteomes" id="UP001597168">
    <property type="component" value="Unassembled WGS sequence"/>
</dbReference>
<reference evidence="2" key="1">
    <citation type="journal article" date="2019" name="Int. J. Syst. Evol. Microbiol.">
        <title>The Global Catalogue of Microorganisms (GCM) 10K type strain sequencing project: providing services to taxonomists for standard genome sequencing and annotation.</title>
        <authorList>
            <consortium name="The Broad Institute Genomics Platform"/>
            <consortium name="The Broad Institute Genome Sequencing Center for Infectious Disease"/>
            <person name="Wu L."/>
            <person name="Ma J."/>
        </authorList>
    </citation>
    <scope>NUCLEOTIDE SEQUENCE [LARGE SCALE GENOMIC DNA]</scope>
    <source>
        <strain evidence="2">CCUG 60214</strain>
    </source>
</reference>
<gene>
    <name evidence="1" type="ORF">ACFQ3T_00750</name>
</gene>
<name>A0ABW3QFV2_9PSEU</name>
<keyword evidence="2" id="KW-1185">Reference proteome</keyword>
<protein>
    <recommendedName>
        <fullName evidence="3">HEAT repeat protein</fullName>
    </recommendedName>
</protein>
<dbReference type="EMBL" id="JBHTLK010000002">
    <property type="protein sequence ID" value="MFD1145647.1"/>
    <property type="molecule type" value="Genomic_DNA"/>
</dbReference>
<proteinExistence type="predicted"/>
<evidence type="ECO:0000313" key="2">
    <source>
        <dbReference type="Proteomes" id="UP001597168"/>
    </source>
</evidence>
<organism evidence="1 2">
    <name type="scientific">Saccharothrix hoggarensis</name>
    <dbReference type="NCBI Taxonomy" id="913853"/>
    <lineage>
        <taxon>Bacteria</taxon>
        <taxon>Bacillati</taxon>
        <taxon>Actinomycetota</taxon>
        <taxon>Actinomycetes</taxon>
        <taxon>Pseudonocardiales</taxon>
        <taxon>Pseudonocardiaceae</taxon>
        <taxon>Saccharothrix</taxon>
    </lineage>
</organism>
<accession>A0ABW3QFV2</accession>
<dbReference type="RefSeq" id="WP_380718570.1">
    <property type="nucleotide sequence ID" value="NZ_JBHTLK010000002.1"/>
</dbReference>
<sequence length="1104" mass="119243">MATSSSGGSAAAGGFRFEIQVGAMLAAHVVTEARLPSSAPRPWPRTAGRLTHVGLQAGYPVDDIVAFTGDEGFIAVQAKKQLRLGLSEESPLAQALEQAVRMFRQGPPGAAAEREWNPAIDRIVIASDMDAPEPVRRHLVTVVNRLATAPLSAGEEQLTNSEGERTALSVFTGHVRRLWKQLVGSEIAREDLHAFCSVFRVMAFDLQPGGRDLQAVQAVLGRSMVDVSRVDTAWRSLLVSCENLSADRTFANARDLRGELAADGLDFTRIVHTRDEVGPVFAPDAVLHGPLTGGALRDRVAEADKLSKSDPQAAAKQYKSVMADLQADGYLHQAAELQPQLTRALRAGGQHDAAIRAAVVAAWEPVRRGEVPSQFPEELKLMDEFRRSPDVSARVGTAVYAVLRYEAGDMSLPDVAERVAAVRDDDEFAGELLLWSAEEAVAAGRPDIVERLCDRALAHAAAASDDAVEFAGRMRIAVAECRRDWSLLATIEADCGPELHVLARARHGQALARSNDLAGAVESYEQAVARGTREQMYAEVRTWLYDLRNLRFALGGPGMGYETHHTAQSLPRSHKLTVFEGKDQLLARGLEALASEQRDRAHRVFMRLRHRMSTGAALANQRQCETSLGDALGADNVRSAVDHYLRGAEHKKATALLRRQPDTELVPEQSWVDGPVWQARAAYEFLGAHGDLVPEQHARELFEKSAGRLITAGPIRDWATLGANETLLKTLASLVWSSSRDAAGRLLARLAPIAGKGGLRRSIEAHVDLLLGCAQVHPDLAADAAHQFADLMCVTAKAVPAATARALELLAPASGYLVERLSRAVDANEAPWLIPVLEELGVRTPAVVEHTNAALDAAAKPRTYTPGSAGFGSDLVSVADLSHIGDPGRRDRFVAAMLDIALEPRELNVERREAIDAIAAVAQRCGAGSLDTDLRVRVLEAVRPIAAGQGIGSSEDLFPLRLTSPAELVLAANRLLVILAPDERERDRIARNLLLTLMDGDIDNPRLLQNALAQAPAGTFRHDLLALAVSRSPSIRAFAAHCWTQIDDSEDDIGRRLASDPAGIVRLTLARGLTSTAKTGTDDIRRILNGDCRFSVRAAIHQTP</sequence>
<comment type="caution">
    <text evidence="1">The sequence shown here is derived from an EMBL/GenBank/DDBJ whole genome shotgun (WGS) entry which is preliminary data.</text>
</comment>
<evidence type="ECO:0000313" key="1">
    <source>
        <dbReference type="EMBL" id="MFD1145647.1"/>
    </source>
</evidence>